<dbReference type="Gene3D" id="1.10.8.60">
    <property type="match status" value="1"/>
</dbReference>
<evidence type="ECO:0000256" key="3">
    <source>
        <dbReference type="ARBA" id="ARBA00023015"/>
    </source>
</evidence>
<evidence type="ECO:0000259" key="8">
    <source>
        <dbReference type="PROSITE" id="PS50110"/>
    </source>
</evidence>
<dbReference type="Pfam" id="PF00072">
    <property type="entry name" value="Response_reg"/>
    <property type="match status" value="1"/>
</dbReference>
<dbReference type="Gene3D" id="3.40.50.300">
    <property type="entry name" value="P-loop containing nucleotide triphosphate hydrolases"/>
    <property type="match status" value="1"/>
</dbReference>
<dbReference type="PROSITE" id="PS50110">
    <property type="entry name" value="RESPONSE_REGULATORY"/>
    <property type="match status" value="1"/>
</dbReference>
<keyword evidence="2" id="KW-0067">ATP-binding</keyword>
<evidence type="ECO:0000256" key="6">
    <source>
        <dbReference type="PROSITE-ProRule" id="PRU00169"/>
    </source>
</evidence>
<dbReference type="GO" id="GO:0043565">
    <property type="term" value="F:sequence-specific DNA binding"/>
    <property type="evidence" value="ECO:0007669"/>
    <property type="project" value="InterPro"/>
</dbReference>
<dbReference type="PROSITE" id="PS00675">
    <property type="entry name" value="SIGMA54_INTERACT_1"/>
    <property type="match status" value="1"/>
</dbReference>
<dbReference type="PROSITE" id="PS50045">
    <property type="entry name" value="SIGMA54_INTERACT_4"/>
    <property type="match status" value="1"/>
</dbReference>
<dbReference type="Proteomes" id="UP000247555">
    <property type="component" value="Unassembled WGS sequence"/>
</dbReference>
<evidence type="ECO:0000313" key="10">
    <source>
        <dbReference type="Proteomes" id="UP000247555"/>
    </source>
</evidence>
<dbReference type="CDD" id="cd00009">
    <property type="entry name" value="AAA"/>
    <property type="match status" value="1"/>
</dbReference>
<dbReference type="InterPro" id="IPR025662">
    <property type="entry name" value="Sigma_54_int_dom_ATP-bd_1"/>
</dbReference>
<dbReference type="Pfam" id="PF00158">
    <property type="entry name" value="Sigma54_activat"/>
    <property type="match status" value="1"/>
</dbReference>
<dbReference type="SUPFAM" id="SSF52540">
    <property type="entry name" value="P-loop containing nucleoside triphosphate hydrolases"/>
    <property type="match status" value="1"/>
</dbReference>
<name>A0A318KKP6_9NEIS</name>
<keyword evidence="4" id="KW-0238">DNA-binding</keyword>
<protein>
    <submittedName>
        <fullName evidence="9">Two-component system response regulator HupR/HoxA</fullName>
    </submittedName>
</protein>
<comment type="caution">
    <text evidence="9">The sequence shown here is derived from an EMBL/GenBank/DDBJ whole genome shotgun (WGS) entry which is preliminary data.</text>
</comment>
<dbReference type="InterPro" id="IPR058031">
    <property type="entry name" value="AAA_lid_NorR"/>
</dbReference>
<keyword evidence="3" id="KW-0805">Transcription regulation</keyword>
<dbReference type="Gene3D" id="3.40.50.2300">
    <property type="match status" value="1"/>
</dbReference>
<feature type="domain" description="Sigma-54 factor interaction" evidence="7">
    <location>
        <begin position="165"/>
        <end position="394"/>
    </location>
</feature>
<dbReference type="InterPro" id="IPR011006">
    <property type="entry name" value="CheY-like_superfamily"/>
</dbReference>
<dbReference type="GO" id="GO:0005524">
    <property type="term" value="F:ATP binding"/>
    <property type="evidence" value="ECO:0007669"/>
    <property type="project" value="UniProtKB-KW"/>
</dbReference>
<keyword evidence="10" id="KW-1185">Reference proteome</keyword>
<dbReference type="EMBL" id="QJKI01000020">
    <property type="protein sequence ID" value="PXX76962.1"/>
    <property type="molecule type" value="Genomic_DNA"/>
</dbReference>
<evidence type="ECO:0000313" key="9">
    <source>
        <dbReference type="EMBL" id="PXX76962.1"/>
    </source>
</evidence>
<dbReference type="SUPFAM" id="SSF52172">
    <property type="entry name" value="CheY-like"/>
    <property type="match status" value="1"/>
</dbReference>
<evidence type="ECO:0000259" key="7">
    <source>
        <dbReference type="PROSITE" id="PS50045"/>
    </source>
</evidence>
<dbReference type="FunFam" id="3.40.50.300:FF:000006">
    <property type="entry name" value="DNA-binding transcriptional regulator NtrC"/>
    <property type="match status" value="1"/>
</dbReference>
<proteinExistence type="predicted"/>
<dbReference type="PANTHER" id="PTHR32071">
    <property type="entry name" value="TRANSCRIPTIONAL REGULATORY PROTEIN"/>
    <property type="match status" value="1"/>
</dbReference>
<dbReference type="InterPro" id="IPR027417">
    <property type="entry name" value="P-loop_NTPase"/>
</dbReference>
<organism evidence="9 10">
    <name type="scientific">Rivihabitans pingtungensis</name>
    <dbReference type="NCBI Taxonomy" id="1054498"/>
    <lineage>
        <taxon>Bacteria</taxon>
        <taxon>Pseudomonadati</taxon>
        <taxon>Pseudomonadota</taxon>
        <taxon>Betaproteobacteria</taxon>
        <taxon>Neisseriales</taxon>
        <taxon>Aquaspirillaceae</taxon>
        <taxon>Rivihabitans</taxon>
    </lineage>
</organism>
<evidence type="ECO:0000256" key="4">
    <source>
        <dbReference type="ARBA" id="ARBA00023125"/>
    </source>
</evidence>
<feature type="domain" description="Response regulatory" evidence="8">
    <location>
        <begin position="7"/>
        <end position="121"/>
    </location>
</feature>
<dbReference type="InterPro" id="IPR003593">
    <property type="entry name" value="AAA+_ATPase"/>
</dbReference>
<dbReference type="InterPro" id="IPR025944">
    <property type="entry name" value="Sigma_54_int_dom_CS"/>
</dbReference>
<dbReference type="InterPro" id="IPR025943">
    <property type="entry name" value="Sigma_54_int_dom_ATP-bd_2"/>
</dbReference>
<dbReference type="Pfam" id="PF25601">
    <property type="entry name" value="AAA_lid_14"/>
    <property type="match status" value="1"/>
</dbReference>
<dbReference type="Gene3D" id="1.10.10.60">
    <property type="entry name" value="Homeodomain-like"/>
    <property type="match status" value="1"/>
</dbReference>
<dbReference type="OrthoDB" id="3516932at2"/>
<dbReference type="SMART" id="SM00448">
    <property type="entry name" value="REC"/>
    <property type="match status" value="1"/>
</dbReference>
<sequence>MSTTLPVVLIVDDEIRSLETLRRTLEEAFEVFTAASTDEALAILQNEFIHVVISDQRMPDMTGVAFLKLVRERWPEVARIILSGYADNADIIAAINEAGIYQYLLKPWRPDALLLTVQGAARLATLQRENELLNVELKAGEPWMRSRVAAKRQQASDAFAMHSIVRAANSPLNRICALLTKVAVHDIAVLIEGESGVGKELLARALHYASHRAQRPFVGENCAALPEQLLESVLFGHKRGAFTGAYQDHVGLFQQADGGTIFLDEIGETSPAFQAKLLRVLQEGEIRPVGSSRSLRVDVRVVSATNRTLADLVQQGRFREDLYYRLSPFAVLTPPLRERPEDIPLIALDLLERMRDSFGLPDALFSPATLVCLQNYRWPGNVRQLKNEIQRMLALADAPVLGPELLSPQVLHAGDESQQQELAFLGSVRGDLKERLDQLESQIIRETLTRHRWNKTRAASELGLSRVGLRNKLVRYGLEPKA</sequence>
<reference evidence="9 10" key="1">
    <citation type="submission" date="2018-05" db="EMBL/GenBank/DDBJ databases">
        <title>Genomic Encyclopedia of Type Strains, Phase IV (KMG-IV): sequencing the most valuable type-strain genomes for metagenomic binning, comparative biology and taxonomic classification.</title>
        <authorList>
            <person name="Goeker M."/>
        </authorList>
    </citation>
    <scope>NUCLEOTIDE SEQUENCE [LARGE SCALE GENOMIC DNA]</scope>
    <source>
        <strain evidence="9 10">DSM 29661</strain>
    </source>
</reference>
<keyword evidence="1" id="KW-0547">Nucleotide-binding</keyword>
<dbReference type="InterPro" id="IPR002078">
    <property type="entry name" value="Sigma_54_int"/>
</dbReference>
<dbReference type="InterPro" id="IPR001789">
    <property type="entry name" value="Sig_transdc_resp-reg_receiver"/>
</dbReference>
<dbReference type="SMART" id="SM00382">
    <property type="entry name" value="AAA"/>
    <property type="match status" value="1"/>
</dbReference>
<evidence type="ECO:0000256" key="2">
    <source>
        <dbReference type="ARBA" id="ARBA00022840"/>
    </source>
</evidence>
<evidence type="ECO:0000256" key="5">
    <source>
        <dbReference type="ARBA" id="ARBA00023163"/>
    </source>
</evidence>
<dbReference type="Pfam" id="PF02954">
    <property type="entry name" value="HTH_8"/>
    <property type="match status" value="1"/>
</dbReference>
<dbReference type="SUPFAM" id="SSF46689">
    <property type="entry name" value="Homeodomain-like"/>
    <property type="match status" value="1"/>
</dbReference>
<keyword evidence="5" id="KW-0804">Transcription</keyword>
<dbReference type="PRINTS" id="PR01590">
    <property type="entry name" value="HTHFIS"/>
</dbReference>
<dbReference type="PANTHER" id="PTHR32071:SF117">
    <property type="entry name" value="PTS-DEPENDENT DIHYDROXYACETONE KINASE OPERON REGULATORY PROTEIN-RELATED"/>
    <property type="match status" value="1"/>
</dbReference>
<dbReference type="RefSeq" id="WP_110391569.1">
    <property type="nucleotide sequence ID" value="NZ_CALCOA010000071.1"/>
</dbReference>
<dbReference type="PROSITE" id="PS00688">
    <property type="entry name" value="SIGMA54_INTERACT_3"/>
    <property type="match status" value="1"/>
</dbReference>
<evidence type="ECO:0000256" key="1">
    <source>
        <dbReference type="ARBA" id="ARBA00022741"/>
    </source>
</evidence>
<dbReference type="AlphaFoldDB" id="A0A318KKP6"/>
<dbReference type="GO" id="GO:0006355">
    <property type="term" value="P:regulation of DNA-templated transcription"/>
    <property type="evidence" value="ECO:0007669"/>
    <property type="project" value="InterPro"/>
</dbReference>
<keyword evidence="6" id="KW-0597">Phosphoprotein</keyword>
<dbReference type="InterPro" id="IPR009057">
    <property type="entry name" value="Homeodomain-like_sf"/>
</dbReference>
<accession>A0A318KKP6</accession>
<dbReference type="InterPro" id="IPR002197">
    <property type="entry name" value="HTH_Fis"/>
</dbReference>
<feature type="modified residue" description="4-aspartylphosphate" evidence="6">
    <location>
        <position position="55"/>
    </location>
</feature>
<dbReference type="PROSITE" id="PS00676">
    <property type="entry name" value="SIGMA54_INTERACT_2"/>
    <property type="match status" value="1"/>
</dbReference>
<gene>
    <name evidence="9" type="ORF">DFR34_12021</name>
</gene>
<dbReference type="GO" id="GO:0000160">
    <property type="term" value="P:phosphorelay signal transduction system"/>
    <property type="evidence" value="ECO:0007669"/>
    <property type="project" value="InterPro"/>
</dbReference>